<keyword evidence="9" id="KW-1185">Reference proteome</keyword>
<evidence type="ECO:0000256" key="5">
    <source>
        <dbReference type="ARBA" id="ARBA00022737"/>
    </source>
</evidence>
<reference evidence="8" key="2">
    <citation type="submission" date="2021-02" db="EMBL/GenBank/DDBJ databases">
        <authorList>
            <person name="Kimball J.A."/>
            <person name="Haas M.W."/>
            <person name="Macchietto M."/>
            <person name="Kono T."/>
            <person name="Duquette J."/>
            <person name="Shao M."/>
        </authorList>
    </citation>
    <scope>NUCLEOTIDE SEQUENCE</scope>
    <source>
        <tissue evidence="8">Fresh leaf tissue</tissue>
    </source>
</reference>
<sequence length="111" mass="12145">MESAATCGLHFSWSLSLVCHRCSPHHRVITFPVATAAPQFNLVNPQERNTVAVPTGGWAVIRFVANNPGMWFMHCHFEAHLDLGLAMVFEVQDGPTPDTSLPPPPADLPQC</sequence>
<comment type="caution">
    <text evidence="8">The sequence shown here is derived from an EMBL/GenBank/DDBJ whole genome shotgun (WGS) entry which is preliminary data.</text>
</comment>
<evidence type="ECO:0000256" key="6">
    <source>
        <dbReference type="ARBA" id="ARBA00023008"/>
    </source>
</evidence>
<comment type="subcellular location">
    <subcellularLocation>
        <location evidence="1">Secreted</location>
    </subcellularLocation>
</comment>
<feature type="domain" description="Plastocyanin-like" evidence="7">
    <location>
        <begin position="36"/>
        <end position="93"/>
    </location>
</feature>
<evidence type="ECO:0000313" key="8">
    <source>
        <dbReference type="EMBL" id="KAG8050990.1"/>
    </source>
</evidence>
<dbReference type="AlphaFoldDB" id="A0A8J5R4B8"/>
<dbReference type="PANTHER" id="PTHR11709">
    <property type="entry name" value="MULTI-COPPER OXIDASE"/>
    <property type="match status" value="1"/>
</dbReference>
<dbReference type="InterPro" id="IPR045087">
    <property type="entry name" value="Cu-oxidase_fam"/>
</dbReference>
<dbReference type="GO" id="GO:0016491">
    <property type="term" value="F:oxidoreductase activity"/>
    <property type="evidence" value="ECO:0007669"/>
    <property type="project" value="InterPro"/>
</dbReference>
<keyword evidence="4" id="KW-0479">Metal-binding</keyword>
<dbReference type="InterPro" id="IPR011706">
    <property type="entry name" value="Cu-oxidase_C"/>
</dbReference>
<reference evidence="8" key="1">
    <citation type="journal article" date="2021" name="bioRxiv">
        <title>Whole Genome Assembly and Annotation of Northern Wild Rice, Zizania palustris L., Supports a Whole Genome Duplication in the Zizania Genus.</title>
        <authorList>
            <person name="Haas M."/>
            <person name="Kono T."/>
            <person name="Macchietto M."/>
            <person name="Millas R."/>
            <person name="McGilp L."/>
            <person name="Shao M."/>
            <person name="Duquette J."/>
            <person name="Hirsch C.N."/>
            <person name="Kimball J."/>
        </authorList>
    </citation>
    <scope>NUCLEOTIDE SEQUENCE</scope>
    <source>
        <tissue evidence="8">Fresh leaf tissue</tissue>
    </source>
</reference>
<keyword evidence="6" id="KW-0186">Copper</keyword>
<evidence type="ECO:0000256" key="2">
    <source>
        <dbReference type="ARBA" id="ARBA00010609"/>
    </source>
</evidence>
<evidence type="ECO:0000259" key="7">
    <source>
        <dbReference type="Pfam" id="PF07731"/>
    </source>
</evidence>
<accession>A0A8J5R4B8</accession>
<name>A0A8J5R4B8_ZIZPA</name>
<dbReference type="PROSITE" id="PS00080">
    <property type="entry name" value="MULTICOPPER_OXIDASE2"/>
    <property type="match status" value="1"/>
</dbReference>
<dbReference type="InterPro" id="IPR002355">
    <property type="entry name" value="Cu_oxidase_Cu_BS"/>
</dbReference>
<comment type="similarity">
    <text evidence="2">Belongs to the multicopper oxidase family.</text>
</comment>
<evidence type="ECO:0000256" key="1">
    <source>
        <dbReference type="ARBA" id="ARBA00004613"/>
    </source>
</evidence>
<dbReference type="Pfam" id="PF07731">
    <property type="entry name" value="Cu-oxidase_2"/>
    <property type="match status" value="1"/>
</dbReference>
<keyword evidence="5" id="KW-0677">Repeat</keyword>
<dbReference type="GO" id="GO:0005507">
    <property type="term" value="F:copper ion binding"/>
    <property type="evidence" value="ECO:0007669"/>
    <property type="project" value="InterPro"/>
</dbReference>
<gene>
    <name evidence="8" type="ORF">GUJ93_ZPchr0009g2075</name>
</gene>
<dbReference type="EMBL" id="JAAALK010000289">
    <property type="protein sequence ID" value="KAG8050990.1"/>
    <property type="molecule type" value="Genomic_DNA"/>
</dbReference>
<organism evidence="8 9">
    <name type="scientific">Zizania palustris</name>
    <name type="common">Northern wild rice</name>
    <dbReference type="NCBI Taxonomy" id="103762"/>
    <lineage>
        <taxon>Eukaryota</taxon>
        <taxon>Viridiplantae</taxon>
        <taxon>Streptophyta</taxon>
        <taxon>Embryophyta</taxon>
        <taxon>Tracheophyta</taxon>
        <taxon>Spermatophyta</taxon>
        <taxon>Magnoliopsida</taxon>
        <taxon>Liliopsida</taxon>
        <taxon>Poales</taxon>
        <taxon>Poaceae</taxon>
        <taxon>BOP clade</taxon>
        <taxon>Oryzoideae</taxon>
        <taxon>Oryzeae</taxon>
        <taxon>Zizaniinae</taxon>
        <taxon>Zizania</taxon>
    </lineage>
</organism>
<dbReference type="OrthoDB" id="691686at2759"/>
<evidence type="ECO:0000313" key="9">
    <source>
        <dbReference type="Proteomes" id="UP000729402"/>
    </source>
</evidence>
<dbReference type="PANTHER" id="PTHR11709:SF439">
    <property type="entry name" value="LACCASE-24"/>
    <property type="match status" value="1"/>
</dbReference>
<protein>
    <recommendedName>
        <fullName evidence="7">Plastocyanin-like domain-containing protein</fullName>
    </recommendedName>
</protein>
<evidence type="ECO:0000256" key="4">
    <source>
        <dbReference type="ARBA" id="ARBA00022723"/>
    </source>
</evidence>
<proteinExistence type="inferred from homology"/>
<dbReference type="GO" id="GO:0005576">
    <property type="term" value="C:extracellular region"/>
    <property type="evidence" value="ECO:0007669"/>
    <property type="project" value="UniProtKB-SubCell"/>
</dbReference>
<keyword evidence="3" id="KW-0964">Secreted</keyword>
<evidence type="ECO:0000256" key="3">
    <source>
        <dbReference type="ARBA" id="ARBA00022525"/>
    </source>
</evidence>
<dbReference type="Proteomes" id="UP000729402">
    <property type="component" value="Unassembled WGS sequence"/>
</dbReference>